<dbReference type="InterPro" id="IPR036084">
    <property type="entry name" value="Ser_inhib-like_sf"/>
</dbReference>
<name>A0A8J4X7F0_CLAMG</name>
<dbReference type="InterPro" id="IPR001846">
    <property type="entry name" value="VWF_type-D"/>
</dbReference>
<feature type="domain" description="VWFD" evidence="7">
    <location>
        <begin position="1198"/>
        <end position="1379"/>
    </location>
</feature>
<dbReference type="SMART" id="SM00216">
    <property type="entry name" value="VWD"/>
    <property type="match status" value="5"/>
</dbReference>
<evidence type="ECO:0000256" key="5">
    <source>
        <dbReference type="ARBA" id="ARBA00023157"/>
    </source>
</evidence>
<feature type="domain" description="VWFD" evidence="7">
    <location>
        <begin position="2625"/>
        <end position="2706"/>
    </location>
</feature>
<organism evidence="8 9">
    <name type="scientific">Clarias magur</name>
    <name type="common">Asian catfish</name>
    <name type="synonym">Macropteronotus magur</name>
    <dbReference type="NCBI Taxonomy" id="1594786"/>
    <lineage>
        <taxon>Eukaryota</taxon>
        <taxon>Metazoa</taxon>
        <taxon>Chordata</taxon>
        <taxon>Craniata</taxon>
        <taxon>Vertebrata</taxon>
        <taxon>Euteleostomi</taxon>
        <taxon>Actinopterygii</taxon>
        <taxon>Neopterygii</taxon>
        <taxon>Teleostei</taxon>
        <taxon>Ostariophysi</taxon>
        <taxon>Siluriformes</taxon>
        <taxon>Clariidae</taxon>
        <taxon>Clarias</taxon>
    </lineage>
</organism>
<dbReference type="SMART" id="SM00832">
    <property type="entry name" value="C8"/>
    <property type="match status" value="4"/>
</dbReference>
<evidence type="ECO:0000259" key="7">
    <source>
        <dbReference type="PROSITE" id="PS51233"/>
    </source>
</evidence>
<dbReference type="Pfam" id="PF13843">
    <property type="entry name" value="DDE_Tnp_1_7"/>
    <property type="match status" value="1"/>
</dbReference>
<evidence type="ECO:0000256" key="1">
    <source>
        <dbReference type="ARBA" id="ARBA00004613"/>
    </source>
</evidence>
<keyword evidence="4" id="KW-0677">Repeat</keyword>
<dbReference type="GO" id="GO:0005576">
    <property type="term" value="C:extracellular region"/>
    <property type="evidence" value="ECO:0007669"/>
    <property type="project" value="UniProtKB-SubCell"/>
</dbReference>
<dbReference type="Pfam" id="PF08742">
    <property type="entry name" value="C8"/>
    <property type="match status" value="4"/>
</dbReference>
<dbReference type="OrthoDB" id="6236007at2759"/>
<dbReference type="InterPro" id="IPR001007">
    <property type="entry name" value="VWF_dom"/>
</dbReference>
<keyword evidence="2" id="KW-0964">Secreted</keyword>
<dbReference type="Proteomes" id="UP000727407">
    <property type="component" value="Unassembled WGS sequence"/>
</dbReference>
<reference evidence="8" key="1">
    <citation type="submission" date="2020-07" db="EMBL/GenBank/DDBJ databases">
        <title>Clarias magur genome sequencing, assembly and annotation.</title>
        <authorList>
            <person name="Kushwaha B."/>
            <person name="Kumar R."/>
            <person name="Das P."/>
            <person name="Joshi C.G."/>
            <person name="Kumar D."/>
            <person name="Nagpure N.S."/>
            <person name="Pandey M."/>
            <person name="Agarwal S."/>
            <person name="Srivastava S."/>
            <person name="Singh M."/>
            <person name="Sahoo L."/>
            <person name="Jayasankar P."/>
            <person name="Meher P.K."/>
            <person name="Koringa P.G."/>
            <person name="Iquebal M.A."/>
            <person name="Das S.P."/>
            <person name="Bit A."/>
            <person name="Patnaik S."/>
            <person name="Patel N."/>
            <person name="Shah T.M."/>
            <person name="Hinsu A."/>
            <person name="Jena J.K."/>
        </authorList>
    </citation>
    <scope>NUCLEOTIDE SEQUENCE</scope>
    <source>
        <strain evidence="8">CIFAMagur01</strain>
        <tissue evidence="8">Testis</tissue>
    </source>
</reference>
<evidence type="ECO:0000256" key="2">
    <source>
        <dbReference type="ARBA" id="ARBA00022525"/>
    </source>
</evidence>
<feature type="non-terminal residue" evidence="8">
    <location>
        <position position="1"/>
    </location>
</feature>
<dbReference type="InterPro" id="IPR014853">
    <property type="entry name" value="VWF/SSPO/ZAN-like_Cys-rich_dom"/>
</dbReference>
<dbReference type="SMART" id="SM00215">
    <property type="entry name" value="VWC_out"/>
    <property type="match status" value="5"/>
</dbReference>
<dbReference type="PANTHER" id="PTHR46698">
    <property type="entry name" value="CROSSVEINLESS 2"/>
    <property type="match status" value="1"/>
</dbReference>
<dbReference type="Pfam" id="PF00094">
    <property type="entry name" value="VWD"/>
    <property type="match status" value="6"/>
</dbReference>
<accession>A0A8J4X7F0</accession>
<comment type="caution">
    <text evidence="8">The sequence shown here is derived from an EMBL/GenBank/DDBJ whole genome shotgun (WGS) entry which is preliminary data.</text>
</comment>
<feature type="domain" description="VWFD" evidence="7">
    <location>
        <begin position="2349"/>
        <end position="2544"/>
    </location>
</feature>
<evidence type="ECO:0000313" key="8">
    <source>
        <dbReference type="EMBL" id="KAF5907172.1"/>
    </source>
</evidence>
<dbReference type="SUPFAM" id="SSF57567">
    <property type="entry name" value="Serine protease inhibitors"/>
    <property type="match status" value="5"/>
</dbReference>
<dbReference type="CDD" id="cd19941">
    <property type="entry name" value="TIL"/>
    <property type="match status" value="5"/>
</dbReference>
<dbReference type="Pfam" id="PF12714">
    <property type="entry name" value="TILa"/>
    <property type="match status" value="5"/>
</dbReference>
<keyword evidence="3" id="KW-0732">Signal</keyword>
<dbReference type="InterPro" id="IPR002919">
    <property type="entry name" value="TIL_dom"/>
</dbReference>
<dbReference type="GO" id="GO:0030513">
    <property type="term" value="P:positive regulation of BMP signaling pathway"/>
    <property type="evidence" value="ECO:0007669"/>
    <property type="project" value="TreeGrafter"/>
</dbReference>
<dbReference type="InterPro" id="IPR052424">
    <property type="entry name" value="Kielin_Chordin-BMP_Reg"/>
</dbReference>
<dbReference type="InterPro" id="IPR029526">
    <property type="entry name" value="PGBD"/>
</dbReference>
<keyword evidence="6" id="KW-0325">Glycoprotein</keyword>
<dbReference type="PANTHER" id="PTHR46698:SF7">
    <property type="entry name" value="VWFD DOMAIN-CONTAINING PROTEIN"/>
    <property type="match status" value="1"/>
</dbReference>
<dbReference type="FunFam" id="2.10.25.10:FF:000055">
    <property type="entry name" value="alpha-tectorin isoform X1"/>
    <property type="match status" value="3"/>
</dbReference>
<evidence type="ECO:0000256" key="6">
    <source>
        <dbReference type="ARBA" id="ARBA00023180"/>
    </source>
</evidence>
<dbReference type="InterPro" id="IPR035234">
    <property type="entry name" value="IgGFc-bd_N"/>
</dbReference>
<gene>
    <name evidence="8" type="ORF">DAT39_003086</name>
</gene>
<dbReference type="PROSITE" id="PS51233">
    <property type="entry name" value="VWFD"/>
    <property type="match status" value="6"/>
</dbReference>
<protein>
    <submittedName>
        <fullName evidence="8">IgGFc-binding protein-like</fullName>
    </submittedName>
</protein>
<keyword evidence="9" id="KW-1185">Reference proteome</keyword>
<feature type="domain" description="VWFD" evidence="7">
    <location>
        <begin position="1591"/>
        <end position="1769"/>
    </location>
</feature>
<evidence type="ECO:0000313" key="9">
    <source>
        <dbReference type="Proteomes" id="UP000727407"/>
    </source>
</evidence>
<dbReference type="Pfam" id="PF17517">
    <property type="entry name" value="IgGFc_binding"/>
    <property type="match status" value="1"/>
</dbReference>
<evidence type="ECO:0000256" key="3">
    <source>
        <dbReference type="ARBA" id="ARBA00022729"/>
    </source>
</evidence>
<evidence type="ECO:0000256" key="4">
    <source>
        <dbReference type="ARBA" id="ARBA00022737"/>
    </source>
</evidence>
<dbReference type="InterPro" id="IPR025615">
    <property type="entry name" value="TILa_dom"/>
</dbReference>
<feature type="domain" description="VWFD" evidence="7">
    <location>
        <begin position="810"/>
        <end position="989"/>
    </location>
</feature>
<sequence length="2706" mass="299188">MQYFEEYIDDSVYKEMAMFTNQRGVLVSGAPLNTTPEELKTFFGSSIYMACLGYPNIQMYWAYKSFYKLRQSIKIINDFFSDEEKRRDLLWKVRPLLNKVRKGCLSLSRAQKLSIDEQIIPFTGRCPVRQYVPGKPYPIGLKVFVLATPNGMVLDFVVYQGKTTFPITVGQGIGAQAVLHLTETVPRGTHLFFDRYFTTVDLLNILVEKGLIGTGTLMKNRIPKECNIIGDQAIKKKGRGTSEMVVRRSAPELAIIKWFDNKPVVLASSAYGIEPQDTRNRWSKKDKRYVQVSRPLAVAEYNSNMGGVDMAGRMLSFYRMATRTRKWTVRVILHFFDLAITNAWLQYRNDCQLQGKKPLKFLELKLLLGEQLITHDQAGISTVIGCPIGQEFITAFMPNYIANDGEAKPTLSITAQTTLATVTVEIKGLNYKQTLTIEKGSTKYVILPNRAEIYEDGVSAKAVLITSDTDISVVSSHIKPYTGDSSVIFPNHQLGRSHVAFTPEGGTLNKIMAIVNGKEDNTITIQPYSDLQLKNKINLQRGLKMTIRLAPYQVYLLRSEKTLTGTRIESQLPVAILAGHECLSLVETCEHVYEQLVPIESLSDEYLVPAMHPMLSNQDTAHIVATEDDTDIKVYHGLVPQQKSLRSGELLNVLINLPTVIRSNKKIMVMYSSSNIPFDEFLTNIIPVSQMSNSWTVYSQDNYQNYAVVVSEVENTNFLFGLLNWNVFPANKKYGWTIKSLGDKKGPITLSKDSPQAVYVYGGNVRVGYSTTGVCNAPSPPPPPKDPCESVKCRWREVCKKGVCVLAETATCWAVGDPHYKTFDGMRYDFQGTCTYTMATTVKTENDRVPFTILAKNNNRGSNLVAYVRTISVNVYNHTIVASKQVGVVEVDGEITHLPVHLAEGKIEVVQSGWNALMTTDFGLEVKYDWNMMLYITVPSTYSGSLGGLCGNYNGDRTDEQSDRKGTKLSTVLEFAKSWKVSDNDSFCHDDCVGKCLLCPPELKDKYNADSYCGLMAKTNGPFANCHKTIDPSAYLDNCAYDVCINKGIRGFLCDNMRTYAEACMEAGVKIDPNWRMLSECPLQCPENSHYESCGTACAASCAARDAPSKCEKPCVEGCQCNNGFVLSGDKCVPLAQCGCTYENRYYPPAEAFWGDQTCTKKCSCKSGQVTCTPTKCKASEVCQIQKGVRDCYPLSYNHCVGSGDPHYLTFDGRRFDFQGTCTYYLSKVVDTSDTSLVPFEVLVKNENRGLNKVVSYTKTVEIKIFNSTIILSKDTYGKVMVNNLLVNLPFEKEGGQLSIFRSGYFGVVKTDFGMNVKFNWDSYVEITLPSTYSNMVGGLCGNSNGNLNDDLMFPNKSIAKDPGAFGSSWKARNDPDCSAECKGEKCPKCDAADRNKDVFTKPCGLITNANGPFKACHSTINPTKFYEDCVYDMCMYGGHFTALCSVLTAYTAACQTAQSIVEKWRTDSFCPASCKANSHYDVCGAGCPQTCNGFTEPTACQRSPCIEGCVCDVGFVLSNSECVPMEQCGCAYQDQYYNLGQAFYPKDKCSQKCVCEEQGKVTCKDSFSCGPNEQCIIRDGVQACYPDGKGSCSVLGSGTYHSYDGNQITVLGDCVYKLVETVANANQKIMPFSVTVQQVSSAIVVTRRINIAIAQYKIAMIPGLVWEIRVDGEITHLPVHLAEGKIEVVQSGWNALITTDFGLEVKYDWNMMLYITVPSTYFGSLGGLCGNYNGDRTDEQSDRKGTKLSTVLEFAKSWKVSDNDSFCHDDCVGKCLLCPPELKDKYNADSYCGLIAKTNGPFANCHKTIDPSVYLDNCAYDVCINKGIRSFLCDNMRTYAEACMAAGVKIDTTWRMLSECPRDAPSKCEKPCVEGCQCNNGFVLSGDKCVPLAQCGCTYENRYYPPAEAFWGDQTCTKKCSCKSGQVTCTPTKCKESEVCQIQKGVRDCYPLSYNHCVGSGDPHYLTFDGRRFDFQGTCTYYLSKVVDTSDTSLVPFEVLVKNENRGLNKVVSYTKTVEIKIFGYTIILSKDNYGKVMVNNLLVNLPFEKEDGQLSIFRSGYFGVVKTDFGMNVKFNWDSYVEITLPSTYSNMVGGLCGNSNGNLNDDLMFPNKSIAKDPGAFGSSWKARNDPDCSAECKGEKCPKCDAADRNKDVFTKPCGLITDANGPFKACHSTINPTKFYEDCVYDMCMYGGHFTALCSVLTAYTAACQTAQSIVEKWRTDSFCPASCKANSHYDVCGAGCPQTCNGFTEPTACQRAPCIEGCVCDVGFVLSNSECVPMEQCGCAYQDQYYNLGQAFYPKDKCSQKCVCEEQGKVTCKDSFSCGPNEQCIIHDGVQACYPDGKGSCSVLGSGTYHSYDGNKITVLGDCVYKLVETVANANQKMMLFSVTVQQVSSAVVVTRRINIAIAQYRIVMIPGLVWEIRVDEVKAILPVTLEEDLVKVYQSGAFIILETSFGLKVTYDTISTATVEIPSTYKNAVQAMTCSEKSHYELCADTCTSTCASLTIPLSCPECLEGCQCDEGFVFDGGDCKLVEDCGCSVEGRYYKSGESVVKGDCMETCTCKAGQFSCQPMNCGENKICNKQDGIPKCMPDYCRTKKCREKEQCVVKDNAGVCVATSKATCRVIGDPNYETFDGSRFSFQGTCSYIMVNTSGEDKSLTEFTIINKNELARSGLGAYIKTVIIKFLGHEIVIAQNARNKVI</sequence>
<feature type="domain" description="VWFD" evidence="7">
    <location>
        <begin position="1956"/>
        <end position="2137"/>
    </location>
</feature>
<dbReference type="EMBL" id="QNUK01000024">
    <property type="protein sequence ID" value="KAF5907172.1"/>
    <property type="molecule type" value="Genomic_DNA"/>
</dbReference>
<dbReference type="Gene3D" id="2.10.25.10">
    <property type="entry name" value="Laminin"/>
    <property type="match status" value="5"/>
</dbReference>
<proteinExistence type="predicted"/>
<keyword evidence="5" id="KW-1015">Disulfide bond</keyword>
<comment type="subcellular location">
    <subcellularLocation>
        <location evidence="1">Secreted</location>
    </subcellularLocation>
</comment>
<dbReference type="Pfam" id="PF01826">
    <property type="entry name" value="TIL"/>
    <property type="match status" value="4"/>
</dbReference>